<name>A0ABD3FXA7_9STRA</name>
<dbReference type="AlphaFoldDB" id="A0ABD3FXA7"/>
<sequence>MGTVTYDSHWSRPHDAQNVRELERMATHEFDPPLSNQELLGALRACNFRTQDAYMYLQASRRHKQRAVTIPASAPAAITSIYTMQRTPERVREKRRFSVSSASEADTPSKRHKDQSSLLVDMTEEKDEEEETEKDTPDTQQDTEMNEVAEVVEPPAGRARAQQLLLETVEDRVAARQALRNPEWVNGVWASLEVPAVLELAMQLNLTVDSLATWVKDLAANKAQEIQTRVASLIVEVAQKLPPVASGAEDVVACVPNDENLSKIDEEMAAITEAEDQSAEMKAFDRAKIAKRSIERLSSACKSYMDRLGWFAQSFDTKAKEKADVEESLKALGQKLDDLVVTCTGDVNEAQRSLADAMQMQETRTLQIIQLVDMRERELVEAGQTVASARLMSVVDVWSKEDVETKALLKSRSDSENRVERSALSVKVAEHALAFHKNLCILFRKVRERREASLTSFSDGLDEARAASATRATAALEKMIPMLTQALCQYYTFYSVQQLKAKEELQEQEKALEAHNEYFGDSAPIKKGDIERRIREFIGVTQSSMHVIMEIAEGQQQLWELKQSILPVSVRQVLIREFKALWLQLGGPMRDVMKKFVTTIEEASGGVVAVSPQQAPQPQPEQAVTMFVTANTLDEQVIPAFTVPAFTHIHVEAVTPYRTAISAVVAPNDGASSPRLPIAGQEPASAPSVITGSSETQLAICNETKVAPRPRAIECDEFAVGSILYSKFPVGENCAQFVRGQVLNRVNDDKYMVQYDNGDKFSVPSRFLFTREMMEQYQKAGVGEDMEMEDAEDKGRQGNCAIM</sequence>
<evidence type="ECO:0000256" key="1">
    <source>
        <dbReference type="SAM" id="MobiDB-lite"/>
    </source>
</evidence>
<dbReference type="Proteomes" id="UP001632037">
    <property type="component" value="Unassembled WGS sequence"/>
</dbReference>
<feature type="compositionally biased region" description="Acidic residues" evidence="1">
    <location>
        <begin position="122"/>
        <end position="133"/>
    </location>
</feature>
<evidence type="ECO:0000313" key="3">
    <source>
        <dbReference type="Proteomes" id="UP001632037"/>
    </source>
</evidence>
<feature type="region of interest" description="Disordered" evidence="1">
    <location>
        <begin position="85"/>
        <end position="145"/>
    </location>
</feature>
<evidence type="ECO:0008006" key="4">
    <source>
        <dbReference type="Google" id="ProtNLM"/>
    </source>
</evidence>
<protein>
    <recommendedName>
        <fullName evidence="4">Tudor domain-containing protein</fullName>
    </recommendedName>
</protein>
<organism evidence="2 3">
    <name type="scientific">Phytophthora oleae</name>
    <dbReference type="NCBI Taxonomy" id="2107226"/>
    <lineage>
        <taxon>Eukaryota</taxon>
        <taxon>Sar</taxon>
        <taxon>Stramenopiles</taxon>
        <taxon>Oomycota</taxon>
        <taxon>Peronosporomycetes</taxon>
        <taxon>Peronosporales</taxon>
        <taxon>Peronosporaceae</taxon>
        <taxon>Phytophthora</taxon>
    </lineage>
</organism>
<evidence type="ECO:0000313" key="2">
    <source>
        <dbReference type="EMBL" id="KAL3671553.1"/>
    </source>
</evidence>
<dbReference type="EMBL" id="JBIMZQ010000005">
    <property type="protein sequence ID" value="KAL3671553.1"/>
    <property type="molecule type" value="Genomic_DNA"/>
</dbReference>
<reference evidence="2 3" key="1">
    <citation type="submission" date="2024-09" db="EMBL/GenBank/DDBJ databases">
        <title>Genome sequencing and assembly of Phytophthora oleae, isolate VK10A, causative agent of rot of olive drupes.</title>
        <authorList>
            <person name="Conti Taguali S."/>
            <person name="Riolo M."/>
            <person name="La Spada F."/>
            <person name="Cacciola S.O."/>
            <person name="Dionisio G."/>
        </authorList>
    </citation>
    <scope>NUCLEOTIDE SEQUENCE [LARGE SCALE GENOMIC DNA]</scope>
    <source>
        <strain evidence="2 3">VK10A</strain>
    </source>
</reference>
<proteinExistence type="predicted"/>
<comment type="caution">
    <text evidence="2">The sequence shown here is derived from an EMBL/GenBank/DDBJ whole genome shotgun (WGS) entry which is preliminary data.</text>
</comment>
<keyword evidence="3" id="KW-1185">Reference proteome</keyword>
<feature type="region of interest" description="Disordered" evidence="1">
    <location>
        <begin position="784"/>
        <end position="803"/>
    </location>
</feature>
<gene>
    <name evidence="2" type="ORF">V7S43_003470</name>
</gene>
<accession>A0ABD3FXA7</accession>